<comment type="caution">
    <text evidence="2">The sequence shown here is derived from an EMBL/GenBank/DDBJ whole genome shotgun (WGS) entry which is preliminary data.</text>
</comment>
<evidence type="ECO:0000256" key="1">
    <source>
        <dbReference type="SAM" id="SignalP"/>
    </source>
</evidence>
<gene>
    <name evidence="2" type="primary">Mo05353</name>
    <name evidence="2" type="ORF">E5Q_05353</name>
</gene>
<evidence type="ECO:0000313" key="2">
    <source>
        <dbReference type="EMBL" id="GAA98665.1"/>
    </source>
</evidence>
<feature type="chain" id="PRO_5009955867" evidence="1">
    <location>
        <begin position="20"/>
        <end position="465"/>
    </location>
</feature>
<dbReference type="EMBL" id="BABT02000153">
    <property type="protein sequence ID" value="GAA98665.1"/>
    <property type="molecule type" value="Genomic_DNA"/>
</dbReference>
<dbReference type="RefSeq" id="XP_014567529.1">
    <property type="nucleotide sequence ID" value="XM_014712043.1"/>
</dbReference>
<feature type="signal peptide" evidence="1">
    <location>
        <begin position="1"/>
        <end position="19"/>
    </location>
</feature>
<keyword evidence="3" id="KW-1185">Reference proteome</keyword>
<dbReference type="AlphaFoldDB" id="G7E755"/>
<evidence type="ECO:0000313" key="3">
    <source>
        <dbReference type="Proteomes" id="UP000009131"/>
    </source>
</evidence>
<proteinExistence type="predicted"/>
<sequence length="465" mass="51533">MPRLIILLIVLQTALVALADDPDQRKQVATRNFCLELQECIAVCDSPESHALDFTLTVRTPGHRGTFNLVPGAASFKGMSCGGSLSCYAQPVPPYPTLKWELFAMYKQHLDGLSGTDISVFAMSECCVIEEVQWFETQLYAGDELVRKGSWIQAVCHPYTGSDASLGRCSAIFPDRELIVLKCSDIGGSCGFRLGRRHGRSTAATGCTRRTSDDALCSKVRRRDIDIEPRALYSLPFFAHSQQILPSALPLHIRHQMRPRSLAALGLTLCTVVQSVIGDPVKTRLYCPQLAACELVCQVPSVEEKAKISFTLETSAIPSKISMTLSETRHIDMMHCDEDVYCSAYPDPNVAPEERQWIMELGIPKQTTTRVMGPWQLQEMVKGCCQVQHVYKMTSKLMRAAPAEVTGHEYILRCHPRGTDADVPNPKLCSETFSAINDRQITCQQRAGSCLVVWGKTMPGVKCQE</sequence>
<name>G7E755_MIXOS</name>
<protein>
    <submittedName>
        <fullName evidence="2">Uncharacterized protein</fullName>
    </submittedName>
</protein>
<keyword evidence="1" id="KW-0732">Signal</keyword>
<reference evidence="2 3" key="2">
    <citation type="journal article" date="2012" name="Open Biol.">
        <title>Characteristics of nucleosomes and linker DNA regions on the genome of the basidiomycete Mixia osmundae revealed by mono- and dinucleosome mapping.</title>
        <authorList>
            <person name="Nishida H."/>
            <person name="Kondo S."/>
            <person name="Matsumoto T."/>
            <person name="Suzuki Y."/>
            <person name="Yoshikawa H."/>
            <person name="Taylor T.D."/>
            <person name="Sugiyama J."/>
        </authorList>
    </citation>
    <scope>NUCLEOTIDE SEQUENCE [LARGE SCALE GENOMIC DNA]</scope>
    <source>
        <strain evidence="3">CBS 9802 / IAM 14324 / JCM 22182 / KY 12970</strain>
    </source>
</reference>
<organism evidence="2 3">
    <name type="scientific">Mixia osmundae (strain CBS 9802 / IAM 14324 / JCM 22182 / KY 12970)</name>
    <dbReference type="NCBI Taxonomy" id="764103"/>
    <lineage>
        <taxon>Eukaryota</taxon>
        <taxon>Fungi</taxon>
        <taxon>Dikarya</taxon>
        <taxon>Basidiomycota</taxon>
        <taxon>Pucciniomycotina</taxon>
        <taxon>Mixiomycetes</taxon>
        <taxon>Mixiales</taxon>
        <taxon>Mixiaceae</taxon>
        <taxon>Mixia</taxon>
    </lineage>
</organism>
<accession>G7E755</accession>
<dbReference type="Proteomes" id="UP000009131">
    <property type="component" value="Unassembled WGS sequence"/>
</dbReference>
<dbReference type="InParanoid" id="G7E755"/>
<dbReference type="HOGENOM" id="CLU_588039_0_0_1"/>
<reference evidence="2 3" key="1">
    <citation type="journal article" date="2011" name="J. Gen. Appl. Microbiol.">
        <title>Draft genome sequencing of the enigmatic basidiomycete Mixia osmundae.</title>
        <authorList>
            <person name="Nishida H."/>
            <person name="Nagatsuka Y."/>
            <person name="Sugiyama J."/>
        </authorList>
    </citation>
    <scope>NUCLEOTIDE SEQUENCE [LARGE SCALE GENOMIC DNA]</scope>
    <source>
        <strain evidence="3">CBS 9802 / IAM 14324 / JCM 22182 / KY 12970</strain>
    </source>
</reference>